<dbReference type="KEGG" id="lgo:JCM16774_1300"/>
<proteinExistence type="predicted"/>
<sequence length="64" mass="7774">MSRYTIINGKEYTKIVKKETFIKKKLKAYINLYKKAYENQDIHKNKTICSMSCLQYFHKELNIH</sequence>
<evidence type="ECO:0000313" key="2">
    <source>
        <dbReference type="Proteomes" id="UP000321606"/>
    </source>
</evidence>
<accession>A0A510JAK5</accession>
<dbReference type="EMBL" id="AP019822">
    <property type="protein sequence ID" value="BBM36368.1"/>
    <property type="molecule type" value="Genomic_DNA"/>
</dbReference>
<dbReference type="Proteomes" id="UP000321606">
    <property type="component" value="Chromosome"/>
</dbReference>
<reference evidence="1 2" key="1">
    <citation type="submission" date="2019-07" db="EMBL/GenBank/DDBJ databases">
        <title>Complete Genome Sequence of Leptotrichia goodfellowii Strain JCM 16774.</title>
        <authorList>
            <person name="Watanabe S."/>
            <person name="Cui L."/>
        </authorList>
    </citation>
    <scope>NUCLEOTIDE SEQUENCE [LARGE SCALE GENOMIC DNA]</scope>
    <source>
        <strain evidence="1 2">JCM16774</strain>
    </source>
</reference>
<dbReference type="AlphaFoldDB" id="A0A510JAK5"/>
<evidence type="ECO:0000313" key="1">
    <source>
        <dbReference type="EMBL" id="BBM36368.1"/>
    </source>
</evidence>
<protein>
    <submittedName>
        <fullName evidence="1">Uncharacterized protein</fullName>
    </submittedName>
</protein>
<gene>
    <name evidence="1" type="ORF">JCM16774_1300</name>
</gene>
<organism evidence="1 2">
    <name type="scientific">Pseudoleptotrichia goodfellowii</name>
    <dbReference type="NCBI Taxonomy" id="157692"/>
    <lineage>
        <taxon>Bacteria</taxon>
        <taxon>Fusobacteriati</taxon>
        <taxon>Fusobacteriota</taxon>
        <taxon>Fusobacteriia</taxon>
        <taxon>Fusobacteriales</taxon>
        <taxon>Leptotrichiaceae</taxon>
        <taxon>Pseudoleptotrichia</taxon>
    </lineage>
</organism>
<name>A0A510JAK5_9FUSO</name>